<dbReference type="PANTHER" id="PTHR43777:SF1">
    <property type="entry name" value="MOLYBDENUM COFACTOR CYTIDYLYLTRANSFERASE"/>
    <property type="match status" value="1"/>
</dbReference>
<dbReference type="AlphaFoldDB" id="A0A917BKP3"/>
<sequence length="202" mass="20674">MTPHRTTGLLLAAGQGRRYGGPKALVEADGVPWVRRSVDTLLEGGCADVLVVTGAGAREVEALLAASPDPRVTSTRCGTYERGMGESLRAGLTALATRGRSVPRQALVHLVDLPDVGADAVARVLAAAGDGTDALARAAYQGVPGHPVLLGRDHWEGVLGTARGDSGARAYLRRARPQLVECGDLATGADVDVPGGATPAQT</sequence>
<protein>
    <recommendedName>
        <fullName evidence="1">MobA-like NTP transferase domain-containing protein</fullName>
    </recommendedName>
</protein>
<dbReference type="CDD" id="cd04182">
    <property type="entry name" value="GT_2_like_f"/>
    <property type="match status" value="1"/>
</dbReference>
<feature type="domain" description="MobA-like NTP transferase" evidence="1">
    <location>
        <begin position="8"/>
        <end position="175"/>
    </location>
</feature>
<evidence type="ECO:0000313" key="3">
    <source>
        <dbReference type="Proteomes" id="UP000605670"/>
    </source>
</evidence>
<dbReference type="InterPro" id="IPR025877">
    <property type="entry name" value="MobA-like_NTP_Trfase"/>
</dbReference>
<evidence type="ECO:0000313" key="2">
    <source>
        <dbReference type="EMBL" id="GGF47707.1"/>
    </source>
</evidence>
<dbReference type="GO" id="GO:0016779">
    <property type="term" value="F:nucleotidyltransferase activity"/>
    <property type="evidence" value="ECO:0007669"/>
    <property type="project" value="UniProtKB-ARBA"/>
</dbReference>
<proteinExistence type="predicted"/>
<dbReference type="Pfam" id="PF12804">
    <property type="entry name" value="NTP_transf_3"/>
    <property type="match status" value="1"/>
</dbReference>
<reference evidence="2" key="2">
    <citation type="submission" date="2020-09" db="EMBL/GenBank/DDBJ databases">
        <authorList>
            <person name="Sun Q."/>
            <person name="Zhou Y."/>
        </authorList>
    </citation>
    <scope>NUCLEOTIDE SEQUENCE</scope>
    <source>
        <strain evidence="2">CGMCC 1.12160</strain>
    </source>
</reference>
<evidence type="ECO:0000259" key="1">
    <source>
        <dbReference type="Pfam" id="PF12804"/>
    </source>
</evidence>
<gene>
    <name evidence="2" type="ORF">GCM10011366_14410</name>
</gene>
<dbReference type="RefSeq" id="WP_188429116.1">
    <property type="nucleotide sequence ID" value="NZ_BAABKH010000005.1"/>
</dbReference>
<dbReference type="SUPFAM" id="SSF53448">
    <property type="entry name" value="Nucleotide-diphospho-sugar transferases"/>
    <property type="match status" value="1"/>
</dbReference>
<name>A0A917BKP3_9MICO</name>
<dbReference type="Gene3D" id="3.90.550.10">
    <property type="entry name" value="Spore Coat Polysaccharide Biosynthesis Protein SpsA, Chain A"/>
    <property type="match status" value="1"/>
</dbReference>
<dbReference type="Proteomes" id="UP000605670">
    <property type="component" value="Unassembled WGS sequence"/>
</dbReference>
<organism evidence="2 3">
    <name type="scientific">Ornithinimicrobium tianjinense</name>
    <dbReference type="NCBI Taxonomy" id="1195761"/>
    <lineage>
        <taxon>Bacteria</taxon>
        <taxon>Bacillati</taxon>
        <taxon>Actinomycetota</taxon>
        <taxon>Actinomycetes</taxon>
        <taxon>Micrococcales</taxon>
        <taxon>Ornithinimicrobiaceae</taxon>
        <taxon>Ornithinimicrobium</taxon>
    </lineage>
</organism>
<dbReference type="InterPro" id="IPR029044">
    <property type="entry name" value="Nucleotide-diphossugar_trans"/>
</dbReference>
<reference evidence="2" key="1">
    <citation type="journal article" date="2014" name="Int. J. Syst. Evol. Microbiol.">
        <title>Complete genome sequence of Corynebacterium casei LMG S-19264T (=DSM 44701T), isolated from a smear-ripened cheese.</title>
        <authorList>
            <consortium name="US DOE Joint Genome Institute (JGI-PGF)"/>
            <person name="Walter F."/>
            <person name="Albersmeier A."/>
            <person name="Kalinowski J."/>
            <person name="Ruckert C."/>
        </authorList>
    </citation>
    <scope>NUCLEOTIDE SEQUENCE</scope>
    <source>
        <strain evidence="2">CGMCC 1.12160</strain>
    </source>
</reference>
<keyword evidence="3" id="KW-1185">Reference proteome</keyword>
<comment type="caution">
    <text evidence="2">The sequence shown here is derived from an EMBL/GenBank/DDBJ whole genome shotgun (WGS) entry which is preliminary data.</text>
</comment>
<dbReference type="PANTHER" id="PTHR43777">
    <property type="entry name" value="MOLYBDENUM COFACTOR CYTIDYLYLTRANSFERASE"/>
    <property type="match status" value="1"/>
</dbReference>
<dbReference type="EMBL" id="BMEM01000001">
    <property type="protein sequence ID" value="GGF47707.1"/>
    <property type="molecule type" value="Genomic_DNA"/>
</dbReference>
<accession>A0A917BKP3</accession>